<reference evidence="1 2" key="1">
    <citation type="submission" date="2016-02" db="EMBL/GenBank/DDBJ databases">
        <authorList>
            <person name="Wen L."/>
            <person name="He K."/>
            <person name="Yang H."/>
        </authorList>
    </citation>
    <scope>NUCLEOTIDE SEQUENCE [LARGE SCALE GENOMIC DNA]</scope>
    <source>
        <strain evidence="1 2">TSA40</strain>
    </source>
</reference>
<protein>
    <submittedName>
        <fullName evidence="1">Uncharacterized protein</fullName>
    </submittedName>
</protein>
<organism evidence="1 2">
    <name type="scientific">Noviherbaspirillum denitrificans</name>
    <dbReference type="NCBI Taxonomy" id="1968433"/>
    <lineage>
        <taxon>Bacteria</taxon>
        <taxon>Pseudomonadati</taxon>
        <taxon>Pseudomonadota</taxon>
        <taxon>Betaproteobacteria</taxon>
        <taxon>Burkholderiales</taxon>
        <taxon>Oxalobacteraceae</taxon>
        <taxon>Noviherbaspirillum</taxon>
    </lineage>
</organism>
<dbReference type="EMBL" id="LSTO01000002">
    <property type="protein sequence ID" value="OWW18819.1"/>
    <property type="molecule type" value="Genomic_DNA"/>
</dbReference>
<comment type="caution">
    <text evidence="1">The sequence shown here is derived from an EMBL/GenBank/DDBJ whole genome shotgun (WGS) entry which is preliminary data.</text>
</comment>
<name>A0A254T853_9BURK</name>
<proteinExistence type="predicted"/>
<keyword evidence="2" id="KW-1185">Reference proteome</keyword>
<gene>
    <name evidence="1" type="ORF">AYR66_04495</name>
</gene>
<sequence>MLAECGQRRLAGDDQHRNVVVVGAGDTGDQVGRTGAGGGTADADVARLARVAVGHEGRACFMARKDVADAATALAAGQGVIQRLDRPAGYAKYIFNANLLEVSHQQVSHFRHVGLGVVGSR</sequence>
<dbReference type="AlphaFoldDB" id="A0A254T853"/>
<accession>A0A254T853</accession>
<evidence type="ECO:0000313" key="2">
    <source>
        <dbReference type="Proteomes" id="UP000197535"/>
    </source>
</evidence>
<dbReference type="Proteomes" id="UP000197535">
    <property type="component" value="Unassembled WGS sequence"/>
</dbReference>
<evidence type="ECO:0000313" key="1">
    <source>
        <dbReference type="EMBL" id="OWW18819.1"/>
    </source>
</evidence>